<sequence length="51" mass="5487">MPFASLLGGTLVPVLLMLSPFAVMAAKDCTQARPAEQQASQPCTRQRLPLM</sequence>
<reference evidence="3" key="1">
    <citation type="journal article" date="2019" name="Int. J. Syst. Evol. Microbiol.">
        <title>The Global Catalogue of Microorganisms (GCM) 10K type strain sequencing project: providing services to taxonomists for standard genome sequencing and annotation.</title>
        <authorList>
            <consortium name="The Broad Institute Genomics Platform"/>
            <consortium name="The Broad Institute Genome Sequencing Center for Infectious Disease"/>
            <person name="Wu L."/>
            <person name="Ma J."/>
        </authorList>
    </citation>
    <scope>NUCLEOTIDE SEQUENCE [LARGE SCALE GENOMIC DNA]</scope>
    <source>
        <strain evidence="3">CCM 7491</strain>
    </source>
</reference>
<keyword evidence="1" id="KW-0732">Signal</keyword>
<keyword evidence="3" id="KW-1185">Reference proteome</keyword>
<dbReference type="RefSeq" id="WP_380793743.1">
    <property type="nucleotide sequence ID" value="NZ_JBHRVU010000004.1"/>
</dbReference>
<feature type="signal peptide" evidence="1">
    <location>
        <begin position="1"/>
        <end position="25"/>
    </location>
</feature>
<comment type="caution">
    <text evidence="2">The sequence shown here is derived from an EMBL/GenBank/DDBJ whole genome shotgun (WGS) entry which is preliminary data.</text>
</comment>
<proteinExistence type="predicted"/>
<evidence type="ECO:0000256" key="1">
    <source>
        <dbReference type="SAM" id="SignalP"/>
    </source>
</evidence>
<feature type="chain" id="PRO_5047224358" evidence="1">
    <location>
        <begin position="26"/>
        <end position="51"/>
    </location>
</feature>
<name>A0ABV7NDS1_9SPHN</name>
<accession>A0ABV7NDS1</accession>
<evidence type="ECO:0000313" key="3">
    <source>
        <dbReference type="Proteomes" id="UP001595681"/>
    </source>
</evidence>
<dbReference type="EMBL" id="JBHRVU010000004">
    <property type="protein sequence ID" value="MFC3440604.1"/>
    <property type="molecule type" value="Genomic_DNA"/>
</dbReference>
<evidence type="ECO:0000313" key="2">
    <source>
        <dbReference type="EMBL" id="MFC3440604.1"/>
    </source>
</evidence>
<protein>
    <submittedName>
        <fullName evidence="2">Uncharacterized protein</fullName>
    </submittedName>
</protein>
<dbReference type="Proteomes" id="UP001595681">
    <property type="component" value="Unassembled WGS sequence"/>
</dbReference>
<organism evidence="2 3">
    <name type="scientific">Sphingobium rhizovicinum</name>
    <dbReference type="NCBI Taxonomy" id="432308"/>
    <lineage>
        <taxon>Bacteria</taxon>
        <taxon>Pseudomonadati</taxon>
        <taxon>Pseudomonadota</taxon>
        <taxon>Alphaproteobacteria</taxon>
        <taxon>Sphingomonadales</taxon>
        <taxon>Sphingomonadaceae</taxon>
        <taxon>Sphingobium</taxon>
    </lineage>
</organism>
<gene>
    <name evidence="2" type="ORF">ACFOKF_05220</name>
</gene>